<protein>
    <submittedName>
        <fullName evidence="1">Enoyl-CoA hydratase/isomerase family protein</fullName>
    </submittedName>
</protein>
<dbReference type="Pfam" id="PF00378">
    <property type="entry name" value="ECH_1"/>
    <property type="match status" value="1"/>
</dbReference>
<accession>A0A934QVZ7</accession>
<dbReference type="GO" id="GO:0003824">
    <property type="term" value="F:catalytic activity"/>
    <property type="evidence" value="ECO:0007669"/>
    <property type="project" value="UniProtKB-ARBA"/>
</dbReference>
<comment type="caution">
    <text evidence="1">The sequence shown here is derived from an EMBL/GenBank/DDBJ whole genome shotgun (WGS) entry which is preliminary data.</text>
</comment>
<dbReference type="InterPro" id="IPR029045">
    <property type="entry name" value="ClpP/crotonase-like_dom_sf"/>
</dbReference>
<organism evidence="1 2">
    <name type="scientific">Prauserella cavernicola</name>
    <dbReference type="NCBI Taxonomy" id="2800127"/>
    <lineage>
        <taxon>Bacteria</taxon>
        <taxon>Bacillati</taxon>
        <taxon>Actinomycetota</taxon>
        <taxon>Actinomycetes</taxon>
        <taxon>Pseudonocardiales</taxon>
        <taxon>Pseudonocardiaceae</taxon>
        <taxon>Prauserella</taxon>
    </lineage>
</organism>
<dbReference type="Proteomes" id="UP000635245">
    <property type="component" value="Unassembled WGS sequence"/>
</dbReference>
<name>A0A934QVZ7_9PSEU</name>
<dbReference type="PANTHER" id="PTHR11941">
    <property type="entry name" value="ENOYL-COA HYDRATASE-RELATED"/>
    <property type="match status" value="1"/>
</dbReference>
<gene>
    <name evidence="1" type="ORF">JHE00_24770</name>
</gene>
<dbReference type="PANTHER" id="PTHR11941:SF54">
    <property type="entry name" value="ENOYL-COA HYDRATASE, MITOCHONDRIAL"/>
    <property type="match status" value="1"/>
</dbReference>
<dbReference type="CDD" id="cd06558">
    <property type="entry name" value="crotonase-like"/>
    <property type="match status" value="1"/>
</dbReference>
<dbReference type="GO" id="GO:0006635">
    <property type="term" value="P:fatty acid beta-oxidation"/>
    <property type="evidence" value="ECO:0007669"/>
    <property type="project" value="TreeGrafter"/>
</dbReference>
<dbReference type="AlphaFoldDB" id="A0A934QVZ7"/>
<dbReference type="Gene3D" id="3.90.226.10">
    <property type="entry name" value="2-enoyl-CoA Hydratase, Chain A, domain 1"/>
    <property type="match status" value="1"/>
</dbReference>
<dbReference type="SUPFAM" id="SSF52096">
    <property type="entry name" value="ClpP/crotonase"/>
    <property type="match status" value="1"/>
</dbReference>
<reference evidence="1" key="1">
    <citation type="submission" date="2020-12" db="EMBL/GenBank/DDBJ databases">
        <title>Prauserella sp. ASG 168, a novel actinomycete isolated from cave rock.</title>
        <authorList>
            <person name="Suriyachadkun C."/>
        </authorList>
    </citation>
    <scope>NUCLEOTIDE SEQUENCE</scope>
    <source>
        <strain evidence="1">ASG 168</strain>
    </source>
</reference>
<dbReference type="InterPro" id="IPR001753">
    <property type="entry name" value="Enoyl-CoA_hydra/iso"/>
</dbReference>
<proteinExistence type="predicted"/>
<keyword evidence="2" id="KW-1185">Reference proteome</keyword>
<evidence type="ECO:0000313" key="2">
    <source>
        <dbReference type="Proteomes" id="UP000635245"/>
    </source>
</evidence>
<sequence length="324" mass="35019">MTTRWTGPAASLRYSTLRAEQDGRVLTVSVTDPPYNYMTAAMQDDVIRLVDAVETDPGVGAVVVTGGVPGRFVTHYDITDLLGAAERSPNLPSAVTSALVRATTLLARAGGDRVGAAIRRTSLGDLYRLARFHHALERILRSPAVWIGAIDGPCGGGGLEMSAFFDLRFCSETATFLLPELSIGLSTTFGGQRLARLVGPSRALEVMLESRAYSASEAREYGLADGVVPGGELTEHVHERATRYARRPREVVAVQKRIFHDVDRDTAARGLLRESIAQSIGLGRMRTRAALRRWLRLQDASGDSTFLTDPRPWAEGTAADLVGS</sequence>
<evidence type="ECO:0000313" key="1">
    <source>
        <dbReference type="EMBL" id="MBK1787551.1"/>
    </source>
</evidence>
<dbReference type="RefSeq" id="WP_200322289.1">
    <property type="nucleotide sequence ID" value="NZ_JAENJH010000007.1"/>
</dbReference>
<dbReference type="EMBL" id="JAENJH010000007">
    <property type="protein sequence ID" value="MBK1787551.1"/>
    <property type="molecule type" value="Genomic_DNA"/>
</dbReference>